<evidence type="ECO:0000313" key="7">
    <source>
        <dbReference type="EMBL" id="GHA01598.1"/>
    </source>
</evidence>
<dbReference type="PANTHER" id="PTHR11069:SF23">
    <property type="entry name" value="LYSOSOMAL ACID GLUCOSYLCERAMIDASE"/>
    <property type="match status" value="1"/>
</dbReference>
<dbReference type="RefSeq" id="WP_189541652.1">
    <property type="nucleotide sequence ID" value="NZ_BMZD01000005.1"/>
</dbReference>
<feature type="domain" description="Glycosyl hydrolase family 30 beta sandwich" evidence="6">
    <location>
        <begin position="407"/>
        <end position="466"/>
    </location>
</feature>
<evidence type="ECO:0000256" key="1">
    <source>
        <dbReference type="ARBA" id="ARBA00005382"/>
    </source>
</evidence>
<evidence type="ECO:0000256" key="2">
    <source>
        <dbReference type="ARBA" id="ARBA00022729"/>
    </source>
</evidence>
<dbReference type="GO" id="GO:0006680">
    <property type="term" value="P:glucosylceramide catabolic process"/>
    <property type="evidence" value="ECO:0007669"/>
    <property type="project" value="TreeGrafter"/>
</dbReference>
<feature type="domain" description="Glycosyl hydrolase family 30 TIM-barrel" evidence="5">
    <location>
        <begin position="71"/>
        <end position="404"/>
    </location>
</feature>
<comment type="similarity">
    <text evidence="1 4">Belongs to the glycosyl hydrolase 30 family.</text>
</comment>
<dbReference type="GO" id="GO:0004348">
    <property type="term" value="F:glucosylceramidase activity"/>
    <property type="evidence" value="ECO:0007669"/>
    <property type="project" value="InterPro"/>
</dbReference>
<dbReference type="InterPro" id="IPR033452">
    <property type="entry name" value="GH30_C"/>
</dbReference>
<keyword evidence="8" id="KW-1185">Reference proteome</keyword>
<organism evidence="7 8">
    <name type="scientific">Novosphingobium arvoryzae</name>
    <dbReference type="NCBI Taxonomy" id="1256514"/>
    <lineage>
        <taxon>Bacteria</taxon>
        <taxon>Pseudomonadati</taxon>
        <taxon>Pseudomonadota</taxon>
        <taxon>Alphaproteobacteria</taxon>
        <taxon>Sphingomonadales</taxon>
        <taxon>Sphingomonadaceae</taxon>
        <taxon>Novosphingobium</taxon>
    </lineage>
</organism>
<dbReference type="InterPro" id="IPR001139">
    <property type="entry name" value="Glyco_hydro_30"/>
</dbReference>
<accession>A0A918VJP5</accession>
<dbReference type="Proteomes" id="UP000634139">
    <property type="component" value="Unassembled WGS sequence"/>
</dbReference>
<dbReference type="PROSITE" id="PS51257">
    <property type="entry name" value="PROKAR_LIPOPROTEIN"/>
    <property type="match status" value="1"/>
</dbReference>
<dbReference type="EMBL" id="BMZD01000005">
    <property type="protein sequence ID" value="GHA01598.1"/>
    <property type="molecule type" value="Genomic_DNA"/>
</dbReference>
<dbReference type="PANTHER" id="PTHR11069">
    <property type="entry name" value="GLUCOSYLCERAMIDASE"/>
    <property type="match status" value="1"/>
</dbReference>
<dbReference type="SUPFAM" id="SSF51445">
    <property type="entry name" value="(Trans)glycosidases"/>
    <property type="match status" value="1"/>
</dbReference>
<dbReference type="GO" id="GO:0016020">
    <property type="term" value="C:membrane"/>
    <property type="evidence" value="ECO:0007669"/>
    <property type="project" value="GOC"/>
</dbReference>
<name>A0A918VJP5_9SPHN</name>
<gene>
    <name evidence="7" type="ORF">GCM10011617_22950</name>
</gene>
<dbReference type="AlphaFoldDB" id="A0A918VJP5"/>
<dbReference type="InterPro" id="IPR017853">
    <property type="entry name" value="GH"/>
</dbReference>
<comment type="caution">
    <text evidence="7">The sequence shown here is derived from an EMBL/GenBank/DDBJ whole genome shotgun (WGS) entry which is preliminary data.</text>
</comment>
<dbReference type="Pfam" id="PF02055">
    <property type="entry name" value="Glyco_hydro_30"/>
    <property type="match status" value="1"/>
</dbReference>
<dbReference type="Pfam" id="PF17189">
    <property type="entry name" value="Glyco_hydro_30C"/>
    <property type="match status" value="1"/>
</dbReference>
<dbReference type="InterPro" id="IPR033453">
    <property type="entry name" value="Glyco_hydro_30_TIM-barrel"/>
</dbReference>
<keyword evidence="4" id="KW-0326">Glycosidase</keyword>
<evidence type="ECO:0000256" key="4">
    <source>
        <dbReference type="RuleBase" id="RU361188"/>
    </source>
</evidence>
<sequence length="476" mass="51305">MTLRRGLAVLAALALSACQTLPDRAPTMAVWASSADASRKLERQADISALPAATSVPDELVIDPGQPDQEIVGFGAAMTDSSALLLRDKLTPAARETLLRELFGADGLALNFMRLPIGASDFSVKHYSLNDLAPGETDPQLTRFSMAEAEAAQIPMAQAARRVNPDLVLMASPWSAPAWMKDSASLIKGQLRQEHYGTYARYFARYLDAMEAAGLPVRYVSVQNEPDFEPANYPGMRVPPAARAAFIGQHLGPLLAKRKNPVRVLDWDHNWDQPQQPLAVLADPVANPFVAGVAWHCYAGDPAAMETVRRAHPDKEVFFTECSGGQWAPNWGETLGWMIDNLIIAPSRAGSRGTLLWNLALDETYGPHLGGCGDCRGVVTIDSRSGAVTRNVEYYVLGHVSRFVRPGARRVASQGGGADVRHAAFRNPDGSLALVLRNAGKSAAALAIRSGGRAWRVTVPAGEVMTLVWPDEGTAR</sequence>
<reference evidence="7" key="2">
    <citation type="submission" date="2020-09" db="EMBL/GenBank/DDBJ databases">
        <authorList>
            <person name="Sun Q."/>
            <person name="Kim S."/>
        </authorList>
    </citation>
    <scope>NUCLEOTIDE SEQUENCE</scope>
    <source>
        <strain evidence="7">KCTC 32422</strain>
    </source>
</reference>
<protein>
    <submittedName>
        <fullName evidence="7">Glucosylceramidase</fullName>
    </submittedName>
</protein>
<evidence type="ECO:0000256" key="3">
    <source>
        <dbReference type="ARBA" id="ARBA00022801"/>
    </source>
</evidence>
<keyword evidence="2" id="KW-0732">Signal</keyword>
<dbReference type="Gene3D" id="3.20.20.80">
    <property type="entry name" value="Glycosidases"/>
    <property type="match status" value="1"/>
</dbReference>
<evidence type="ECO:0000259" key="5">
    <source>
        <dbReference type="Pfam" id="PF02055"/>
    </source>
</evidence>
<proteinExistence type="inferred from homology"/>
<evidence type="ECO:0000259" key="6">
    <source>
        <dbReference type="Pfam" id="PF17189"/>
    </source>
</evidence>
<keyword evidence="3 4" id="KW-0378">Hydrolase</keyword>
<dbReference type="InterPro" id="IPR013780">
    <property type="entry name" value="Glyco_hydro_b"/>
</dbReference>
<reference evidence="7" key="1">
    <citation type="journal article" date="2014" name="Int. J. Syst. Evol. Microbiol.">
        <title>Complete genome sequence of Corynebacterium casei LMG S-19264T (=DSM 44701T), isolated from a smear-ripened cheese.</title>
        <authorList>
            <consortium name="US DOE Joint Genome Institute (JGI-PGF)"/>
            <person name="Walter F."/>
            <person name="Albersmeier A."/>
            <person name="Kalinowski J."/>
            <person name="Ruckert C."/>
        </authorList>
    </citation>
    <scope>NUCLEOTIDE SEQUENCE</scope>
    <source>
        <strain evidence="7">KCTC 32422</strain>
    </source>
</reference>
<dbReference type="Gene3D" id="2.60.40.1180">
    <property type="entry name" value="Golgi alpha-mannosidase II"/>
    <property type="match status" value="1"/>
</dbReference>
<dbReference type="PRINTS" id="PR00843">
    <property type="entry name" value="GLHYDRLASE30"/>
</dbReference>
<evidence type="ECO:0000313" key="8">
    <source>
        <dbReference type="Proteomes" id="UP000634139"/>
    </source>
</evidence>